<protein>
    <submittedName>
        <fullName evidence="2">Putative DNA gyrase inhibitor</fullName>
    </submittedName>
</protein>
<dbReference type="PANTHER" id="PTHR40055">
    <property type="entry name" value="TRANSCRIPTIONAL REGULATOR YGIV-RELATED"/>
    <property type="match status" value="1"/>
</dbReference>
<dbReference type="Pfam" id="PF06445">
    <property type="entry name" value="GyrI-like"/>
    <property type="match status" value="1"/>
</dbReference>
<organism evidence="2 3">
    <name type="scientific">Caldibacillus thermoamylovorans</name>
    <dbReference type="NCBI Taxonomy" id="35841"/>
    <lineage>
        <taxon>Bacteria</taxon>
        <taxon>Bacillati</taxon>
        <taxon>Bacillota</taxon>
        <taxon>Bacilli</taxon>
        <taxon>Bacillales</taxon>
        <taxon>Bacillaceae</taxon>
        <taxon>Caldibacillus</taxon>
    </lineage>
</organism>
<dbReference type="InterPro" id="IPR050908">
    <property type="entry name" value="SmbC-like"/>
</dbReference>
<dbReference type="EMBL" id="CCRF01000022">
    <property type="protein sequence ID" value="CEE00445.1"/>
    <property type="molecule type" value="Genomic_DNA"/>
</dbReference>
<dbReference type="AlphaFoldDB" id="A0A090IY43"/>
<dbReference type="Gene3D" id="3.20.80.10">
    <property type="entry name" value="Regulatory factor, effector binding domain"/>
    <property type="match status" value="1"/>
</dbReference>
<dbReference type="SUPFAM" id="SSF55136">
    <property type="entry name" value="Probable bacterial effector-binding domain"/>
    <property type="match status" value="1"/>
</dbReference>
<evidence type="ECO:0000313" key="3">
    <source>
        <dbReference type="Proteomes" id="UP000040576"/>
    </source>
</evidence>
<reference evidence="2 3" key="1">
    <citation type="submission" date="2014-07" db="EMBL/GenBank/DDBJ databases">
        <authorList>
            <person name="Wibberg Daniel"/>
        </authorList>
    </citation>
    <scope>NUCLEOTIDE SEQUENCE [LARGE SCALE GENOMIC DNA]</scope>
</reference>
<dbReference type="RefSeq" id="WP_034767931.1">
    <property type="nucleotide sequence ID" value="NZ_CCRF01000022.1"/>
</dbReference>
<evidence type="ECO:0000313" key="2">
    <source>
        <dbReference type="EMBL" id="CEE00445.1"/>
    </source>
</evidence>
<dbReference type="PATRIC" id="fig|35841.6.peg.3926"/>
<evidence type="ECO:0000259" key="1">
    <source>
        <dbReference type="SMART" id="SM00871"/>
    </source>
</evidence>
<gene>
    <name evidence="2" type="ORF">BT1A1_0590</name>
</gene>
<accession>A0A090IY43</accession>
<sequence>MNYKIEILNENKMVYMRNTGAYGSRKNFDMMKDFKSWIAQNDLTKTLLENGIYGIAQDNPEIIPPEKCRYDLVLITDEDFSQDNKVKTGYFRGGKYAVFTVRHTTEAVQQFWKELPEYIRENDLNICEEPIIERYKEEEGEDKICEFLIPIK</sequence>
<dbReference type="InterPro" id="IPR011256">
    <property type="entry name" value="Reg_factor_effector_dom_sf"/>
</dbReference>
<name>A0A090IY43_9BACI</name>
<keyword evidence="3" id="KW-1185">Reference proteome</keyword>
<dbReference type="SMART" id="SM00871">
    <property type="entry name" value="AraC_E_bind"/>
    <property type="match status" value="1"/>
</dbReference>
<dbReference type="Proteomes" id="UP000040576">
    <property type="component" value="Unassembled WGS sequence"/>
</dbReference>
<dbReference type="eggNOG" id="COG3449">
    <property type="taxonomic scope" value="Bacteria"/>
</dbReference>
<dbReference type="GeneID" id="92959741"/>
<feature type="domain" description="AraC effector-binding" evidence="1">
    <location>
        <begin position="1"/>
        <end position="152"/>
    </location>
</feature>
<proteinExistence type="predicted"/>
<dbReference type="InterPro" id="IPR029442">
    <property type="entry name" value="GyrI-like"/>
</dbReference>
<dbReference type="PANTHER" id="PTHR40055:SF1">
    <property type="entry name" value="TRANSCRIPTIONAL REGULATOR YGIV-RELATED"/>
    <property type="match status" value="1"/>
</dbReference>
<dbReference type="InterPro" id="IPR010499">
    <property type="entry name" value="AraC_E-bd"/>
</dbReference>